<comment type="caution">
    <text evidence="2">The sequence shown here is derived from an EMBL/GenBank/DDBJ whole genome shotgun (WGS) entry which is preliminary data.</text>
</comment>
<organism evidence="2 3">
    <name type="scientific">Panicum virgatum</name>
    <name type="common">Blackwell switchgrass</name>
    <dbReference type="NCBI Taxonomy" id="38727"/>
    <lineage>
        <taxon>Eukaryota</taxon>
        <taxon>Viridiplantae</taxon>
        <taxon>Streptophyta</taxon>
        <taxon>Embryophyta</taxon>
        <taxon>Tracheophyta</taxon>
        <taxon>Spermatophyta</taxon>
        <taxon>Magnoliopsida</taxon>
        <taxon>Liliopsida</taxon>
        <taxon>Poales</taxon>
        <taxon>Poaceae</taxon>
        <taxon>PACMAD clade</taxon>
        <taxon>Panicoideae</taxon>
        <taxon>Panicodae</taxon>
        <taxon>Paniceae</taxon>
        <taxon>Panicinae</taxon>
        <taxon>Panicum</taxon>
        <taxon>Panicum sect. Hiantes</taxon>
    </lineage>
</organism>
<dbReference type="AlphaFoldDB" id="A0A8T0X0N3"/>
<gene>
    <name evidence="2" type="ORF">PVAP13_1NG447700</name>
</gene>
<feature type="region of interest" description="Disordered" evidence="1">
    <location>
        <begin position="1"/>
        <end position="28"/>
    </location>
</feature>
<proteinExistence type="predicted"/>
<dbReference type="EMBL" id="CM029038">
    <property type="protein sequence ID" value="KAG2651426.1"/>
    <property type="molecule type" value="Genomic_DNA"/>
</dbReference>
<evidence type="ECO:0000313" key="2">
    <source>
        <dbReference type="EMBL" id="KAG2651426.1"/>
    </source>
</evidence>
<sequence length="102" mass="10107">MHGGGARPGHIAAPSYSASTHGGGASPAEAGLCARQWRPYEGVAHAPPAGAEASVSASCSSWPDVWLAGPVLACLPKPHLTGWSAAVADLLSSNLLADAAPE</sequence>
<dbReference type="Proteomes" id="UP000823388">
    <property type="component" value="Chromosome 1N"/>
</dbReference>
<accession>A0A8T0X0N3</accession>
<name>A0A8T0X0N3_PANVG</name>
<protein>
    <submittedName>
        <fullName evidence="2">Uncharacterized protein</fullName>
    </submittedName>
</protein>
<evidence type="ECO:0000313" key="3">
    <source>
        <dbReference type="Proteomes" id="UP000823388"/>
    </source>
</evidence>
<reference evidence="2" key="1">
    <citation type="submission" date="2020-05" db="EMBL/GenBank/DDBJ databases">
        <title>WGS assembly of Panicum virgatum.</title>
        <authorList>
            <person name="Lovell J.T."/>
            <person name="Jenkins J."/>
            <person name="Shu S."/>
            <person name="Juenger T.E."/>
            <person name="Schmutz J."/>
        </authorList>
    </citation>
    <scope>NUCLEOTIDE SEQUENCE</scope>
    <source>
        <strain evidence="2">AP13</strain>
    </source>
</reference>
<evidence type="ECO:0000256" key="1">
    <source>
        <dbReference type="SAM" id="MobiDB-lite"/>
    </source>
</evidence>
<keyword evidence="3" id="KW-1185">Reference proteome</keyword>